<dbReference type="PANTHER" id="PTHR15654">
    <property type="entry name" value="COILED-COIL DOMAIN-CONTAINING PROTEIN 113-RELATED"/>
    <property type="match status" value="1"/>
</dbReference>
<dbReference type="GO" id="GO:0005930">
    <property type="term" value="C:axoneme"/>
    <property type="evidence" value="ECO:0007669"/>
    <property type="project" value="TreeGrafter"/>
</dbReference>
<comment type="subcellular location">
    <subcellularLocation>
        <location evidence="1">Cell projection</location>
        <location evidence="1">Cilium</location>
    </subcellularLocation>
</comment>
<dbReference type="PANTHER" id="PTHR15654:SF2">
    <property type="entry name" value="COILED-COIL DOMAIN-CONTAINING PROTEIN 113"/>
    <property type="match status" value="1"/>
</dbReference>
<evidence type="ECO:0000313" key="11">
    <source>
        <dbReference type="Proteomes" id="UP000694383"/>
    </source>
</evidence>
<evidence type="ECO:0000256" key="7">
    <source>
        <dbReference type="SAM" id="Coils"/>
    </source>
</evidence>
<dbReference type="Proteomes" id="UP000694383">
    <property type="component" value="Unplaced"/>
</dbReference>
<feature type="coiled-coil region" evidence="7">
    <location>
        <begin position="400"/>
        <end position="430"/>
    </location>
</feature>
<protein>
    <recommendedName>
        <fullName evidence="6">Cilia- and flagella-associated protein 263</fullName>
    </recommendedName>
</protein>
<accession>A0A8C7XU99</accession>
<keyword evidence="4" id="KW-0966">Cell projection</keyword>
<reference evidence="10" key="2">
    <citation type="submission" date="2025-09" db="UniProtKB">
        <authorList>
            <consortium name="Ensembl"/>
        </authorList>
    </citation>
    <scope>IDENTIFICATION</scope>
</reference>
<evidence type="ECO:0000256" key="8">
    <source>
        <dbReference type="SAM" id="MobiDB-lite"/>
    </source>
</evidence>
<feature type="compositionally biased region" description="Low complexity" evidence="8">
    <location>
        <begin position="101"/>
        <end position="118"/>
    </location>
</feature>
<sequence length="502" mass="57767">MKLQSFKKKERKTLKLFCVFLWKETVDSIEPNRTGTLKNLQSETHPNEQFPETKYLHRCRRSQGARAHAPLLAWHSRSGVFRTSRLSGPSSWPRPAGRLPSRTAITASSVSAARSSDAGKGPARRRSCCSSRWRSRLPWWSLRSFTTAAVMSDVIVKETVPGVSGASAVRVSNALLRGESDMFERFMERRDPQELLEPQEQQQPELQNGAARRLTADGMLTLRQKLHIAQQEVKETQQEKEKLKQKFDRIMDGRKASWMEADLRQAEIRKSRSQFERNLVSFTGSSRRERTDAERLLCCIQDGSKVTKLETLNQKNVALRLKVKNLLQQLKQKKERHEKADLEVPLLDQEEAAVKRNITEMRRRCRQGQRDICSHMGKVRRSTAESSELDSLILKRTQMLAHLEEKTQHAENERLRAEAQQQRLRRQLEDFQVPHVSQYMRAKAKLRKLQAAVHSTDRKVAVAERTLKTWSTEWIKQGDSLKAAADAGHDCQEKPNEAPKDP</sequence>
<keyword evidence="2" id="KW-0970">Cilium biogenesis/degradation</keyword>
<evidence type="ECO:0000256" key="5">
    <source>
        <dbReference type="ARBA" id="ARBA00044506"/>
    </source>
</evidence>
<feature type="coiled-coil region" evidence="7">
    <location>
        <begin position="219"/>
        <end position="253"/>
    </location>
</feature>
<proteinExistence type="inferred from homology"/>
<feature type="region of interest" description="Disordered" evidence="8">
    <location>
        <begin position="84"/>
        <end position="127"/>
    </location>
</feature>
<keyword evidence="11" id="KW-1185">Reference proteome</keyword>
<feature type="coiled-coil region" evidence="7">
    <location>
        <begin position="309"/>
        <end position="343"/>
    </location>
</feature>
<name>A0A8C7XU99_9TELE</name>
<dbReference type="Ensembl" id="ENSOSIT00000019714.1">
    <property type="protein sequence ID" value="ENSOSIP00000018666.1"/>
    <property type="gene ID" value="ENSOSIG00000010117.1"/>
</dbReference>
<reference evidence="10" key="1">
    <citation type="submission" date="2025-08" db="UniProtKB">
        <authorList>
            <consortium name="Ensembl"/>
        </authorList>
    </citation>
    <scope>IDENTIFICATION</scope>
</reference>
<dbReference type="InterPro" id="IPR025254">
    <property type="entry name" value="CCDC113/CCDC96_CC"/>
</dbReference>
<dbReference type="GO" id="GO:0036064">
    <property type="term" value="C:ciliary basal body"/>
    <property type="evidence" value="ECO:0007669"/>
    <property type="project" value="TreeGrafter"/>
</dbReference>
<evidence type="ECO:0000256" key="4">
    <source>
        <dbReference type="ARBA" id="ARBA00023273"/>
    </source>
</evidence>
<dbReference type="Pfam" id="PF13870">
    <property type="entry name" value="CCDC113_CCDC96_CC"/>
    <property type="match status" value="1"/>
</dbReference>
<evidence type="ECO:0000256" key="2">
    <source>
        <dbReference type="ARBA" id="ARBA00022794"/>
    </source>
</evidence>
<evidence type="ECO:0000259" key="9">
    <source>
        <dbReference type="Pfam" id="PF13870"/>
    </source>
</evidence>
<organism evidence="10 11">
    <name type="scientific">Oryzias sinensis</name>
    <name type="common">Chinese medaka</name>
    <dbReference type="NCBI Taxonomy" id="183150"/>
    <lineage>
        <taxon>Eukaryota</taxon>
        <taxon>Metazoa</taxon>
        <taxon>Chordata</taxon>
        <taxon>Craniata</taxon>
        <taxon>Vertebrata</taxon>
        <taxon>Euteleostomi</taxon>
        <taxon>Actinopterygii</taxon>
        <taxon>Neopterygii</taxon>
        <taxon>Teleostei</taxon>
        <taxon>Neoteleostei</taxon>
        <taxon>Acanthomorphata</taxon>
        <taxon>Ovalentaria</taxon>
        <taxon>Atherinomorphae</taxon>
        <taxon>Beloniformes</taxon>
        <taxon>Adrianichthyidae</taxon>
        <taxon>Oryziinae</taxon>
        <taxon>Oryzias</taxon>
    </lineage>
</organism>
<evidence type="ECO:0000256" key="3">
    <source>
        <dbReference type="ARBA" id="ARBA00023054"/>
    </source>
</evidence>
<comment type="similarity">
    <text evidence="5">Belongs to the CFAP263 family.</text>
</comment>
<keyword evidence="3 7" id="KW-0175">Coiled coil</keyword>
<evidence type="ECO:0000256" key="6">
    <source>
        <dbReference type="ARBA" id="ARBA00044798"/>
    </source>
</evidence>
<dbReference type="AlphaFoldDB" id="A0A8C7XU99"/>
<feature type="compositionally biased region" description="Basic and acidic residues" evidence="8">
    <location>
        <begin position="487"/>
        <end position="502"/>
    </location>
</feature>
<dbReference type="GeneTree" id="ENSGT00940000170767"/>
<feature type="domain" description="CCDC113/CCDC96 coiled-coil" evidence="9">
    <location>
        <begin position="371"/>
        <end position="468"/>
    </location>
</feature>
<evidence type="ECO:0000313" key="10">
    <source>
        <dbReference type="Ensembl" id="ENSOSIP00000018666.1"/>
    </source>
</evidence>
<dbReference type="InterPro" id="IPR051885">
    <property type="entry name" value="CC_CF"/>
</dbReference>
<evidence type="ECO:0000256" key="1">
    <source>
        <dbReference type="ARBA" id="ARBA00004138"/>
    </source>
</evidence>
<dbReference type="GO" id="GO:0060271">
    <property type="term" value="P:cilium assembly"/>
    <property type="evidence" value="ECO:0007669"/>
    <property type="project" value="TreeGrafter"/>
</dbReference>
<feature type="region of interest" description="Disordered" evidence="8">
    <location>
        <begin position="481"/>
        <end position="502"/>
    </location>
</feature>